<dbReference type="SUPFAM" id="SSF53383">
    <property type="entry name" value="PLP-dependent transferases"/>
    <property type="match status" value="1"/>
</dbReference>
<dbReference type="EMBL" id="AP026867">
    <property type="protein sequence ID" value="BDS13918.1"/>
    <property type="molecule type" value="Genomic_DNA"/>
</dbReference>
<dbReference type="InterPro" id="IPR015421">
    <property type="entry name" value="PyrdxlP-dep_Trfase_major"/>
</dbReference>
<dbReference type="PANTHER" id="PTHR11986">
    <property type="entry name" value="AMINOTRANSFERASE CLASS III"/>
    <property type="match status" value="1"/>
</dbReference>
<dbReference type="Gene3D" id="3.40.640.10">
    <property type="entry name" value="Type I PLP-dependent aspartate aminotransferase-like (Major domain)"/>
    <property type="match status" value="1"/>
</dbReference>
<dbReference type="InterPro" id="IPR015424">
    <property type="entry name" value="PyrdxlP-dep_Trfase"/>
</dbReference>
<keyword evidence="3" id="KW-0808">Transferase</keyword>
<dbReference type="PIRSF" id="PIRSF000521">
    <property type="entry name" value="Transaminase_4ab_Lys_Orn"/>
    <property type="match status" value="1"/>
</dbReference>
<evidence type="ECO:0000256" key="1">
    <source>
        <dbReference type="ARBA" id="ARBA00001933"/>
    </source>
</evidence>
<name>A0A915YIP4_9BACT</name>
<evidence type="ECO:0000313" key="7">
    <source>
        <dbReference type="Proteomes" id="UP001060919"/>
    </source>
</evidence>
<dbReference type="InterPro" id="IPR049704">
    <property type="entry name" value="Aminotrans_3_PPA_site"/>
</dbReference>
<gene>
    <name evidence="6" type="ORF">AsAng_0046810</name>
</gene>
<dbReference type="CDD" id="cd00610">
    <property type="entry name" value="OAT_like"/>
    <property type="match status" value="1"/>
</dbReference>
<dbReference type="Proteomes" id="UP001060919">
    <property type="component" value="Chromosome"/>
</dbReference>
<protein>
    <submittedName>
        <fullName evidence="6">Aspartate aminotransferase family protein</fullName>
    </submittedName>
</protein>
<dbReference type="Gene3D" id="3.90.1150.10">
    <property type="entry name" value="Aspartate Aminotransferase, domain 1"/>
    <property type="match status" value="1"/>
</dbReference>
<evidence type="ECO:0000313" key="6">
    <source>
        <dbReference type="EMBL" id="BDS13918.1"/>
    </source>
</evidence>
<keyword evidence="4 5" id="KW-0663">Pyridoxal phosphate</keyword>
<evidence type="ECO:0000256" key="5">
    <source>
        <dbReference type="RuleBase" id="RU003560"/>
    </source>
</evidence>
<dbReference type="PANTHER" id="PTHR11986:SF79">
    <property type="entry name" value="ACETYLORNITHINE AMINOTRANSFERASE, MITOCHONDRIAL"/>
    <property type="match status" value="1"/>
</dbReference>
<keyword evidence="7" id="KW-1185">Reference proteome</keyword>
<dbReference type="InterPro" id="IPR005814">
    <property type="entry name" value="Aminotrans_3"/>
</dbReference>
<dbReference type="GO" id="GO:0030170">
    <property type="term" value="F:pyridoxal phosphate binding"/>
    <property type="evidence" value="ECO:0007669"/>
    <property type="project" value="InterPro"/>
</dbReference>
<dbReference type="Pfam" id="PF00202">
    <property type="entry name" value="Aminotran_3"/>
    <property type="match status" value="1"/>
</dbReference>
<comment type="cofactor">
    <cofactor evidence="1">
        <name>pyridoxal 5'-phosphate</name>
        <dbReference type="ChEBI" id="CHEBI:597326"/>
    </cofactor>
</comment>
<dbReference type="GO" id="GO:0042802">
    <property type="term" value="F:identical protein binding"/>
    <property type="evidence" value="ECO:0007669"/>
    <property type="project" value="TreeGrafter"/>
</dbReference>
<evidence type="ECO:0000256" key="3">
    <source>
        <dbReference type="ARBA" id="ARBA00022679"/>
    </source>
</evidence>
<evidence type="ECO:0000256" key="4">
    <source>
        <dbReference type="ARBA" id="ARBA00022898"/>
    </source>
</evidence>
<dbReference type="RefSeq" id="WP_264789164.1">
    <property type="nucleotide sequence ID" value="NZ_AP026867.1"/>
</dbReference>
<dbReference type="FunFam" id="3.40.640.10:FF:000004">
    <property type="entry name" value="Acetylornithine aminotransferase"/>
    <property type="match status" value="1"/>
</dbReference>
<dbReference type="PROSITE" id="PS00600">
    <property type="entry name" value="AA_TRANSFER_CLASS_3"/>
    <property type="match status" value="1"/>
</dbReference>
<proteinExistence type="inferred from homology"/>
<evidence type="ECO:0000256" key="2">
    <source>
        <dbReference type="ARBA" id="ARBA00022576"/>
    </source>
</evidence>
<dbReference type="GO" id="GO:0008483">
    <property type="term" value="F:transaminase activity"/>
    <property type="evidence" value="ECO:0007669"/>
    <property type="project" value="UniProtKB-KW"/>
</dbReference>
<dbReference type="AlphaFoldDB" id="A0A915YIP4"/>
<organism evidence="6 7">
    <name type="scientific">Aureispira anguillae</name>
    <dbReference type="NCBI Taxonomy" id="2864201"/>
    <lineage>
        <taxon>Bacteria</taxon>
        <taxon>Pseudomonadati</taxon>
        <taxon>Bacteroidota</taxon>
        <taxon>Saprospiria</taxon>
        <taxon>Saprospirales</taxon>
        <taxon>Saprospiraceae</taxon>
        <taxon>Aureispira</taxon>
    </lineage>
</organism>
<sequence>MNLLDVYPLFDLELVKGKGAYIFDKAGKPYLDFYGGHGVISIGHNHPHYIQKINHQLSQLGFYSNSVHNQLQTDLADQLGKVSNCENYQLFLCNSGAEANENALKLASFLNQKSKVVAFKGSFHGRTSLALAVTDNSAISAPIHKNNTTTFLDFGDLSALEKTLSKGNISAVIIEGIQGVGGVQIPSKAFMQALRYYTQKYNCLLIVDEIQSGYGRTGHFFAHQYADVQPDIITVAKGMGNGFPIAAMLVHPNLKAQKGMLGTTFGGNHLACAAGLAVLDVIEQEQLIQNANQQGAYLLEQLSSLEGIKEIRGKGLMIGIEFEQSIVDLRQQLLFDYGIFTGISKKTILRLLPPLTISKNEIDLFLTQFKQALQEFTKTYYKTNC</sequence>
<dbReference type="InterPro" id="IPR050103">
    <property type="entry name" value="Class-III_PLP-dep_AT"/>
</dbReference>
<dbReference type="InterPro" id="IPR015422">
    <property type="entry name" value="PyrdxlP-dep_Trfase_small"/>
</dbReference>
<keyword evidence="2 6" id="KW-0032">Aminotransferase</keyword>
<comment type="similarity">
    <text evidence="5">Belongs to the class-III pyridoxal-phosphate-dependent aminotransferase family.</text>
</comment>
<dbReference type="KEGG" id="aup:AsAng_0046810"/>
<accession>A0A915YIP4</accession>
<reference evidence="6" key="1">
    <citation type="submission" date="2022-09" db="EMBL/GenBank/DDBJ databases">
        <title>Aureispira anguillicida sp. nov., isolated from Leptocephalus of Japanese eel Anguilla japonica.</title>
        <authorList>
            <person name="Yuasa K."/>
            <person name="Mekata T."/>
            <person name="Ikunari K."/>
        </authorList>
    </citation>
    <scope>NUCLEOTIDE SEQUENCE</scope>
    <source>
        <strain evidence="6">EL160426</strain>
    </source>
</reference>